<accession>A0A2T1N9N8</accession>
<gene>
    <name evidence="2" type="ORF">C7H52_09905</name>
</gene>
<protein>
    <recommendedName>
        <fullName evidence="4">Outer membrane protein beta-barrel domain-containing protein</fullName>
    </recommendedName>
</protein>
<evidence type="ECO:0000313" key="3">
    <source>
        <dbReference type="Proteomes" id="UP000238426"/>
    </source>
</evidence>
<reference evidence="2 3" key="1">
    <citation type="submission" date="2018-03" db="EMBL/GenBank/DDBJ databases">
        <title>Mesoflavibacter sp. HG37 and Mesoflavibacter sp. HG96 sp.nov., two marine bacteria isolated from seawater of Western Pacific Ocean.</title>
        <authorList>
            <person name="Cheng H."/>
            <person name="Wu Y.-H."/>
            <person name="Guo L.-L."/>
            <person name="Xu X.-W."/>
        </authorList>
    </citation>
    <scope>NUCLEOTIDE SEQUENCE [LARGE SCALE GENOMIC DNA]</scope>
    <source>
        <strain evidence="2 3">KCTC 32269</strain>
    </source>
</reference>
<sequence length="238" mass="27090">MKRLRIITFFTSLLLSSGSLISQNDIEQEVKTDSLPKKELKYGIRVGVDMAKLARTAFSDNYSGFEILADYRFSKKFFIAGEIGSEQKDFESDYLDVTTKGNYLKAGLDYNMHDNLFPLDNMIYAGFRVGYSNFTQTINESTAYTVYPYWQPTPANTTERNFDNLSAIWVEVQFGIKAEVFTNLYLGVNAQLKHLVSEDQPDNFANLYIPGFNKVFEGAKIGAGFGYSISYRIPVYKK</sequence>
<dbReference type="OrthoDB" id="1199048at2"/>
<keyword evidence="1" id="KW-0732">Signal</keyword>
<dbReference type="Proteomes" id="UP000238426">
    <property type="component" value="Unassembled WGS sequence"/>
</dbReference>
<dbReference type="InterPro" id="IPR046111">
    <property type="entry name" value="DUF6048"/>
</dbReference>
<evidence type="ECO:0000256" key="1">
    <source>
        <dbReference type="SAM" id="SignalP"/>
    </source>
</evidence>
<keyword evidence="3" id="KW-1185">Reference proteome</keyword>
<name>A0A2T1N9N8_9FLAO</name>
<dbReference type="RefSeq" id="WP_106463737.1">
    <property type="nucleotide sequence ID" value="NZ_PXOQ01000009.1"/>
</dbReference>
<dbReference type="Pfam" id="PF19515">
    <property type="entry name" value="DUF6048"/>
    <property type="match status" value="1"/>
</dbReference>
<dbReference type="EMBL" id="PXOQ01000009">
    <property type="protein sequence ID" value="PSG88597.1"/>
    <property type="molecule type" value="Genomic_DNA"/>
</dbReference>
<feature type="chain" id="PRO_5015768386" description="Outer membrane protein beta-barrel domain-containing protein" evidence="1">
    <location>
        <begin position="22"/>
        <end position="238"/>
    </location>
</feature>
<dbReference type="AlphaFoldDB" id="A0A2T1N9N8"/>
<comment type="caution">
    <text evidence="2">The sequence shown here is derived from an EMBL/GenBank/DDBJ whole genome shotgun (WGS) entry which is preliminary data.</text>
</comment>
<evidence type="ECO:0000313" key="2">
    <source>
        <dbReference type="EMBL" id="PSG88597.1"/>
    </source>
</evidence>
<evidence type="ECO:0008006" key="4">
    <source>
        <dbReference type="Google" id="ProtNLM"/>
    </source>
</evidence>
<proteinExistence type="predicted"/>
<feature type="signal peptide" evidence="1">
    <location>
        <begin position="1"/>
        <end position="21"/>
    </location>
</feature>
<organism evidence="2 3">
    <name type="scientific">Aurantibacter aestuarii</name>
    <dbReference type="NCBI Taxonomy" id="1266046"/>
    <lineage>
        <taxon>Bacteria</taxon>
        <taxon>Pseudomonadati</taxon>
        <taxon>Bacteroidota</taxon>
        <taxon>Flavobacteriia</taxon>
        <taxon>Flavobacteriales</taxon>
        <taxon>Flavobacteriaceae</taxon>
        <taxon>Aurantibacter</taxon>
    </lineage>
</organism>